<comment type="caution">
    <text evidence="1">The sequence shown here is derived from an EMBL/GenBank/DDBJ whole genome shotgun (WGS) entry which is preliminary data.</text>
</comment>
<accession>A0A2S4HGF9</accession>
<dbReference type="Proteomes" id="UP000237222">
    <property type="component" value="Unassembled WGS sequence"/>
</dbReference>
<proteinExistence type="predicted"/>
<evidence type="ECO:0000313" key="1">
    <source>
        <dbReference type="EMBL" id="POP53063.1"/>
    </source>
</evidence>
<name>A0A2S4HGF9_9GAMM</name>
<gene>
    <name evidence="1" type="ORF">C0068_08200</name>
</gene>
<organism evidence="1 2">
    <name type="scientific">Zhongshania marina</name>
    <dbReference type="NCBI Taxonomy" id="2304603"/>
    <lineage>
        <taxon>Bacteria</taxon>
        <taxon>Pseudomonadati</taxon>
        <taxon>Pseudomonadota</taxon>
        <taxon>Gammaproteobacteria</taxon>
        <taxon>Cellvibrionales</taxon>
        <taxon>Spongiibacteraceae</taxon>
        <taxon>Zhongshania</taxon>
    </lineage>
</organism>
<dbReference type="Pfam" id="PF18906">
    <property type="entry name" value="Phage_tube_2"/>
    <property type="match status" value="1"/>
</dbReference>
<dbReference type="AlphaFoldDB" id="A0A2S4HGF9"/>
<dbReference type="OrthoDB" id="6147138at2"/>
<reference evidence="1" key="1">
    <citation type="submission" date="2018-01" db="EMBL/GenBank/DDBJ databases">
        <authorList>
            <person name="Yu X.-D."/>
        </authorList>
    </citation>
    <scope>NUCLEOTIDE SEQUENCE</scope>
    <source>
        <strain evidence="1">ZX-21</strain>
    </source>
</reference>
<protein>
    <submittedName>
        <fullName evidence="1">Uncharacterized protein</fullName>
    </submittedName>
</protein>
<evidence type="ECO:0000313" key="2">
    <source>
        <dbReference type="Proteomes" id="UP000237222"/>
    </source>
</evidence>
<sequence length="307" mass="32743">MLAKKKYILAVAESVYGTDPTPDGANAILTSNCQVQPHQGNRVSRNLDRPGLGNDAEIATGRFTTVTFDVELAGSGEAGTAPGWGVLLLGCGFDETVVADTSVTYAPVSESFDSLTIYYYIDKELHKLTGARGTVNFNLSRDQIPMMSFSFTGLHNDPTAPVLIAPDTSAFVQPLPVTEDNTPTYDVDSFAVRAETFTLDMACNVVYRNVVNSESVILTDRAPAGTLVFEQEAIGIKNFWALSKSGELVEIDIVHGTTAGNIVQITGSQVQLSQPSLGDSDGLSTMSMTTLWTPTDSGDDEVAIVVT</sequence>
<dbReference type="EMBL" id="PQGG01000019">
    <property type="protein sequence ID" value="POP53063.1"/>
    <property type="molecule type" value="Genomic_DNA"/>
</dbReference>
<dbReference type="InterPro" id="IPR044000">
    <property type="entry name" value="Phage_tube_2"/>
</dbReference>
<dbReference type="RefSeq" id="WP_103684004.1">
    <property type="nucleotide sequence ID" value="NZ_PQGG01000019.1"/>
</dbReference>